<evidence type="ECO:0000256" key="5">
    <source>
        <dbReference type="SAM" id="MobiDB-lite"/>
    </source>
</evidence>
<dbReference type="SUPFAM" id="SSF55895">
    <property type="entry name" value="Ribonuclease Rh-like"/>
    <property type="match status" value="1"/>
</dbReference>
<reference evidence="8" key="1">
    <citation type="submission" date="2025-08" db="UniProtKB">
        <authorList>
            <consortium name="RefSeq"/>
        </authorList>
    </citation>
    <scope>IDENTIFICATION</scope>
    <source>
        <tissue evidence="8">Fruit stalk</tissue>
    </source>
</reference>
<evidence type="ECO:0000313" key="8">
    <source>
        <dbReference type="RefSeq" id="XP_022764385.1"/>
    </source>
</evidence>
<dbReference type="GO" id="GO:0003723">
    <property type="term" value="F:RNA binding"/>
    <property type="evidence" value="ECO:0007669"/>
    <property type="project" value="InterPro"/>
</dbReference>
<evidence type="ECO:0000256" key="3">
    <source>
        <dbReference type="ARBA" id="ARBA00023239"/>
    </source>
</evidence>
<dbReference type="GeneID" id="111309651"/>
<feature type="signal peptide" evidence="6">
    <location>
        <begin position="1"/>
        <end position="26"/>
    </location>
</feature>
<dbReference type="Gene3D" id="3.90.730.10">
    <property type="entry name" value="Ribonuclease T2-like"/>
    <property type="match status" value="1"/>
</dbReference>
<keyword evidence="7" id="KW-1185">Reference proteome</keyword>
<dbReference type="GO" id="GO:0033897">
    <property type="term" value="F:ribonuclease T2 activity"/>
    <property type="evidence" value="ECO:0007669"/>
    <property type="project" value="InterPro"/>
</dbReference>
<dbReference type="KEGG" id="dzi:111309651"/>
<evidence type="ECO:0000256" key="4">
    <source>
        <dbReference type="RuleBase" id="RU004328"/>
    </source>
</evidence>
<name>A0A6P6AHN5_DURZI</name>
<dbReference type="RefSeq" id="XP_022764385.1">
    <property type="nucleotide sequence ID" value="XM_022908650.1"/>
</dbReference>
<evidence type="ECO:0000256" key="2">
    <source>
        <dbReference type="ARBA" id="ARBA00022722"/>
    </source>
</evidence>
<feature type="region of interest" description="Disordered" evidence="5">
    <location>
        <begin position="231"/>
        <end position="250"/>
    </location>
</feature>
<proteinExistence type="inferred from homology"/>
<evidence type="ECO:0000256" key="1">
    <source>
        <dbReference type="ARBA" id="ARBA00007469"/>
    </source>
</evidence>
<dbReference type="InterPro" id="IPR036430">
    <property type="entry name" value="RNase_T2-like_sf"/>
</dbReference>
<evidence type="ECO:0000256" key="6">
    <source>
        <dbReference type="SAM" id="SignalP"/>
    </source>
</evidence>
<keyword evidence="6" id="KW-0732">Signal</keyword>
<feature type="chain" id="PRO_5027857553" evidence="6">
    <location>
        <begin position="27"/>
        <end position="250"/>
    </location>
</feature>
<accession>A0A6P6AHN5</accession>
<dbReference type="GO" id="GO:0006401">
    <property type="term" value="P:RNA catabolic process"/>
    <property type="evidence" value="ECO:0007669"/>
    <property type="project" value="TreeGrafter"/>
</dbReference>
<dbReference type="PANTHER" id="PTHR11240">
    <property type="entry name" value="RIBONUCLEASE T2"/>
    <property type="match status" value="1"/>
</dbReference>
<dbReference type="PROSITE" id="PS00530">
    <property type="entry name" value="RNASE_T2_1"/>
    <property type="match status" value="1"/>
</dbReference>
<protein>
    <submittedName>
        <fullName evidence="8">Ribonuclease 1-like</fullName>
    </submittedName>
</protein>
<sequence length="250" mass="28248">MKMRHLMALAAAVLATVSFLLSGVSGFDFYKLSLTWPPSACNIGRECIPYIPGMFTVHGLWPQYANDTPVPPYAQDPTCTTITPTDPSQIPAQLQPIEDRLHENWPSFYPDRTGTRDDPTFWRHEWEYHGMCSDYPNDTLGYFTETLNLAQNNNPLTVMGIQPSDTTLHEVKTILDAVKNKSKVYPQIVCNTLPRVTTLQLVEFRFCFKRAKPPSVLQDCPKKLAGDCKNETDEIRFPPAPPISSIKDEL</sequence>
<dbReference type="InterPro" id="IPR018188">
    <property type="entry name" value="RNase_T2_His_AS_1"/>
</dbReference>
<dbReference type="InterPro" id="IPR001568">
    <property type="entry name" value="RNase_T2-like"/>
</dbReference>
<dbReference type="PANTHER" id="PTHR11240:SF46">
    <property type="entry name" value="INTRACELLULAR RIBONUCLEASE LX-LIKE"/>
    <property type="match status" value="1"/>
</dbReference>
<dbReference type="Pfam" id="PF00445">
    <property type="entry name" value="Ribonuclease_T2"/>
    <property type="match status" value="1"/>
</dbReference>
<keyword evidence="2" id="KW-0540">Nuclease</keyword>
<keyword evidence="3" id="KW-0456">Lyase</keyword>
<dbReference type="Proteomes" id="UP000515121">
    <property type="component" value="Unplaced"/>
</dbReference>
<gene>
    <name evidence="8" type="primary">LOC111309651</name>
</gene>
<organism evidence="7 8">
    <name type="scientific">Durio zibethinus</name>
    <name type="common">Durian</name>
    <dbReference type="NCBI Taxonomy" id="66656"/>
    <lineage>
        <taxon>Eukaryota</taxon>
        <taxon>Viridiplantae</taxon>
        <taxon>Streptophyta</taxon>
        <taxon>Embryophyta</taxon>
        <taxon>Tracheophyta</taxon>
        <taxon>Spermatophyta</taxon>
        <taxon>Magnoliopsida</taxon>
        <taxon>eudicotyledons</taxon>
        <taxon>Gunneridae</taxon>
        <taxon>Pentapetalae</taxon>
        <taxon>rosids</taxon>
        <taxon>malvids</taxon>
        <taxon>Malvales</taxon>
        <taxon>Malvaceae</taxon>
        <taxon>Helicteroideae</taxon>
        <taxon>Durio</taxon>
    </lineage>
</organism>
<evidence type="ECO:0000313" key="7">
    <source>
        <dbReference type="Proteomes" id="UP000515121"/>
    </source>
</evidence>
<dbReference type="OrthoDB" id="1884050at2759"/>
<dbReference type="GO" id="GO:0005576">
    <property type="term" value="C:extracellular region"/>
    <property type="evidence" value="ECO:0007669"/>
    <property type="project" value="TreeGrafter"/>
</dbReference>
<comment type="similarity">
    <text evidence="1 4">Belongs to the RNase T2 family.</text>
</comment>
<dbReference type="AlphaFoldDB" id="A0A6P6AHN5"/>
<keyword evidence="2" id="KW-0378">Hydrolase</keyword>